<sequence>MGNNLNLRFENAKKTGSLQLSSLKLKKTPDDVKKLTNLRILDLSDNLLTFLEPWIGLLTNIKVLNIAHNKLDYLPEELSHLRKLETLIASHNKLISLFNSQNSVNLSSLLHLRKVDLSNNQLTEFPLELCSSGIHLDIVNLSKNKISLIPDAASSLQVIELDISENKVTTISESLARCSSLKILRLAHNKIQQGEFPLALLESSNISLLSIEGNPISLKYLQELPAYAKYMERYTATKRKGMP</sequence>
<keyword evidence="1" id="KW-0433">Leucine-rich repeat</keyword>
<dbReference type="InterPro" id="IPR001611">
    <property type="entry name" value="Leu-rich_rpt"/>
</dbReference>
<dbReference type="STRING" id="102285.A0A0R3TTW8"/>
<dbReference type="SUPFAM" id="SSF52047">
    <property type="entry name" value="RNI-like"/>
    <property type="match status" value="1"/>
</dbReference>
<dbReference type="WBParaSite" id="HNAJ_0001117801-mRNA-1">
    <property type="protein sequence ID" value="HNAJ_0001117801-mRNA-1"/>
    <property type="gene ID" value="HNAJ_0001117801"/>
</dbReference>
<dbReference type="InterPro" id="IPR032675">
    <property type="entry name" value="LRR_dom_sf"/>
</dbReference>
<dbReference type="PANTHER" id="PTHR48051">
    <property type="match status" value="1"/>
</dbReference>
<organism evidence="5">
    <name type="scientific">Rodentolepis nana</name>
    <name type="common">Dwarf tapeworm</name>
    <name type="synonym">Hymenolepis nana</name>
    <dbReference type="NCBI Taxonomy" id="102285"/>
    <lineage>
        <taxon>Eukaryota</taxon>
        <taxon>Metazoa</taxon>
        <taxon>Spiralia</taxon>
        <taxon>Lophotrochozoa</taxon>
        <taxon>Platyhelminthes</taxon>
        <taxon>Cestoda</taxon>
        <taxon>Eucestoda</taxon>
        <taxon>Cyclophyllidea</taxon>
        <taxon>Hymenolepididae</taxon>
        <taxon>Rodentolepis</taxon>
    </lineage>
</organism>
<dbReference type="PANTHER" id="PTHR48051:SF54">
    <property type="entry name" value="LEUCINE-RICH REPEAT-CONTAINING PROTEIN"/>
    <property type="match status" value="1"/>
</dbReference>
<evidence type="ECO:0000313" key="4">
    <source>
        <dbReference type="Proteomes" id="UP000278807"/>
    </source>
</evidence>
<dbReference type="Pfam" id="PF13855">
    <property type="entry name" value="LRR_8"/>
    <property type="match status" value="2"/>
</dbReference>
<name>A0A0R3TTW8_RODNA</name>
<evidence type="ECO:0000256" key="1">
    <source>
        <dbReference type="ARBA" id="ARBA00022614"/>
    </source>
</evidence>
<keyword evidence="4" id="KW-1185">Reference proteome</keyword>
<protein>
    <submittedName>
        <fullName evidence="5">Leucine-rich repeat-containing protein 57</fullName>
    </submittedName>
</protein>
<dbReference type="InterPro" id="IPR050216">
    <property type="entry name" value="LRR_domain-containing"/>
</dbReference>
<keyword evidence="2" id="KW-0677">Repeat</keyword>
<dbReference type="Pfam" id="PF00560">
    <property type="entry name" value="LRR_1"/>
    <property type="match status" value="1"/>
</dbReference>
<dbReference type="PROSITE" id="PS51450">
    <property type="entry name" value="LRR"/>
    <property type="match status" value="2"/>
</dbReference>
<dbReference type="EMBL" id="UZAE01013414">
    <property type="protein sequence ID" value="VDO09734.1"/>
    <property type="molecule type" value="Genomic_DNA"/>
</dbReference>
<dbReference type="Proteomes" id="UP000278807">
    <property type="component" value="Unassembled WGS sequence"/>
</dbReference>
<dbReference type="InterPro" id="IPR003591">
    <property type="entry name" value="Leu-rich_rpt_typical-subtyp"/>
</dbReference>
<gene>
    <name evidence="3" type="ORF">HNAJ_LOCUS11168</name>
</gene>
<proteinExistence type="predicted"/>
<reference evidence="3 4" key="2">
    <citation type="submission" date="2018-11" db="EMBL/GenBank/DDBJ databases">
        <authorList>
            <consortium name="Pathogen Informatics"/>
        </authorList>
    </citation>
    <scope>NUCLEOTIDE SEQUENCE [LARGE SCALE GENOMIC DNA]</scope>
</reference>
<dbReference type="Gene3D" id="3.80.10.10">
    <property type="entry name" value="Ribonuclease Inhibitor"/>
    <property type="match status" value="1"/>
</dbReference>
<evidence type="ECO:0000313" key="5">
    <source>
        <dbReference type="WBParaSite" id="HNAJ_0001117801-mRNA-1"/>
    </source>
</evidence>
<dbReference type="AlphaFoldDB" id="A0A0R3TTW8"/>
<accession>A0A0R3TTW8</accession>
<dbReference type="SMART" id="SM00369">
    <property type="entry name" value="LRR_TYP"/>
    <property type="match status" value="4"/>
</dbReference>
<evidence type="ECO:0000256" key="2">
    <source>
        <dbReference type="ARBA" id="ARBA00022737"/>
    </source>
</evidence>
<reference evidence="5" key="1">
    <citation type="submission" date="2017-02" db="UniProtKB">
        <authorList>
            <consortium name="WormBaseParasite"/>
        </authorList>
    </citation>
    <scope>IDENTIFICATION</scope>
</reference>
<dbReference type="GO" id="GO:0005737">
    <property type="term" value="C:cytoplasm"/>
    <property type="evidence" value="ECO:0007669"/>
    <property type="project" value="TreeGrafter"/>
</dbReference>
<evidence type="ECO:0000313" key="3">
    <source>
        <dbReference type="EMBL" id="VDO09734.1"/>
    </source>
</evidence>
<dbReference type="OrthoDB" id="1728874at2759"/>